<keyword evidence="2" id="KW-0812">Transmembrane</keyword>
<feature type="compositionally biased region" description="Basic and acidic residues" evidence="1">
    <location>
        <begin position="40"/>
        <end position="51"/>
    </location>
</feature>
<dbReference type="OrthoDB" id="5431364at2"/>
<dbReference type="RefSeq" id="WP_090751092.1">
    <property type="nucleotide sequence ID" value="NZ_CZQA01000013.1"/>
</dbReference>
<keyword evidence="2" id="KW-1133">Transmembrane helix</keyword>
<evidence type="ECO:0000256" key="1">
    <source>
        <dbReference type="SAM" id="MobiDB-lite"/>
    </source>
</evidence>
<dbReference type="EMBL" id="CZQA01000013">
    <property type="protein sequence ID" value="CUS39148.1"/>
    <property type="molecule type" value="Genomic_DNA"/>
</dbReference>
<dbReference type="AlphaFoldDB" id="A0A0S4LNP8"/>
<proteinExistence type="predicted"/>
<keyword evidence="4" id="KW-1185">Reference proteome</keyword>
<evidence type="ECO:0000256" key="2">
    <source>
        <dbReference type="SAM" id="Phobius"/>
    </source>
</evidence>
<evidence type="ECO:0000313" key="4">
    <source>
        <dbReference type="Proteomes" id="UP000199032"/>
    </source>
</evidence>
<feature type="region of interest" description="Disordered" evidence="1">
    <location>
        <begin position="1"/>
        <end position="53"/>
    </location>
</feature>
<protein>
    <recommendedName>
        <fullName evidence="5">HAMP domain-containing protein</fullName>
    </recommendedName>
</protein>
<accession>A0A0S4LNP8</accession>
<feature type="compositionally biased region" description="Polar residues" evidence="1">
    <location>
        <begin position="1"/>
        <end position="12"/>
    </location>
</feature>
<feature type="transmembrane region" description="Helical" evidence="2">
    <location>
        <begin position="67"/>
        <end position="87"/>
    </location>
</feature>
<keyword evidence="2" id="KW-0472">Membrane</keyword>
<gene>
    <name evidence="3" type="ORF">COMA1_70053</name>
</gene>
<evidence type="ECO:0008006" key="5">
    <source>
        <dbReference type="Google" id="ProtNLM"/>
    </source>
</evidence>
<reference evidence="3 4" key="1">
    <citation type="submission" date="2015-10" db="EMBL/GenBank/DDBJ databases">
        <authorList>
            <person name="Gilbert D.G."/>
        </authorList>
    </citation>
    <scope>NUCLEOTIDE SEQUENCE [LARGE SCALE GENOMIC DNA]</scope>
    <source>
        <strain evidence="3">COMA1</strain>
    </source>
</reference>
<organism evidence="3 4">
    <name type="scientific">Candidatus Nitrospira nitrosa</name>
    <dbReference type="NCBI Taxonomy" id="1742972"/>
    <lineage>
        <taxon>Bacteria</taxon>
        <taxon>Pseudomonadati</taxon>
        <taxon>Nitrospirota</taxon>
        <taxon>Nitrospiria</taxon>
        <taxon>Nitrospirales</taxon>
        <taxon>Nitrospiraceae</taxon>
        <taxon>Nitrospira</taxon>
    </lineage>
</organism>
<name>A0A0S4LNP8_9BACT</name>
<evidence type="ECO:0000313" key="3">
    <source>
        <dbReference type="EMBL" id="CUS39148.1"/>
    </source>
</evidence>
<sequence>MGQPLRATNTSKQDLEPPADQSPVGESPRQPPTLTVVPADRIDPESQTDRPHSRRWINMVHPLQVRMLSQVIIYSLIIFLLLAIPVFKPLMQALDNPALSWQERAVVANDLLNLHSRFWPWALGAGLVVVLHCIHSMRLMHRVAGPLSRLTHVFPQIGNGNLCVRTTLRQGDYLTPEVDLVNHMTAQLHSKITAIKHMQVLLALDATRIRELALAKEDPALATLAKQMEQNLSGLKSSLDTFKTHSG</sequence>
<feature type="transmembrane region" description="Helical" evidence="2">
    <location>
        <begin position="118"/>
        <end position="134"/>
    </location>
</feature>
<dbReference type="Proteomes" id="UP000199032">
    <property type="component" value="Unassembled WGS sequence"/>
</dbReference>
<dbReference type="STRING" id="1742972.COMA1_70053"/>